<evidence type="ECO:0000256" key="1">
    <source>
        <dbReference type="SAM" id="MobiDB-lite"/>
    </source>
</evidence>
<dbReference type="InterPro" id="IPR013232">
    <property type="entry name" value="Phage_T7_Gp1.1"/>
</dbReference>
<sequence>MRNFESTKSNKPRRDAAAQEAFAARKGKRNKHQRGKDHWEGLGATVEHSHKVQEQAIRMCPIGVPAWHKER</sequence>
<protein>
    <submittedName>
        <fullName evidence="2">Uncharacterized protein</fullName>
    </submittedName>
</protein>
<dbReference type="EMBL" id="MT711887">
    <property type="protein sequence ID" value="QNJ57295.1"/>
    <property type="molecule type" value="Genomic_DNA"/>
</dbReference>
<accession>A0A7G8LJ73</accession>
<evidence type="ECO:0000313" key="3">
    <source>
        <dbReference type="Proteomes" id="UP000515980"/>
    </source>
</evidence>
<evidence type="ECO:0000313" key="2">
    <source>
        <dbReference type="EMBL" id="QNJ57295.1"/>
    </source>
</evidence>
<dbReference type="Pfam" id="PF08200">
    <property type="entry name" value="Phage_T7_1_1"/>
    <property type="match status" value="1"/>
</dbReference>
<proteinExistence type="predicted"/>
<dbReference type="Proteomes" id="UP000515980">
    <property type="component" value="Segment"/>
</dbReference>
<reference evidence="2 3" key="1">
    <citation type="submission" date="2020-07" db="EMBL/GenBank/DDBJ databases">
        <authorList>
            <person name="Rupe E.O."/>
            <person name="Bordelon E."/>
            <person name="Abraham A."/>
            <person name="Temple L."/>
            <person name="McNeal J."/>
        </authorList>
    </citation>
    <scope>NUCLEOTIDE SEQUENCE [LARGE SCALE GENOMIC DNA]</scope>
</reference>
<name>A0A7G8LJ73_9CAUD</name>
<feature type="region of interest" description="Disordered" evidence="1">
    <location>
        <begin position="1"/>
        <end position="38"/>
    </location>
</feature>
<gene>
    <name evidence="2" type="ORF">Stalingrad_12</name>
</gene>
<organism evidence="2 3">
    <name type="scientific">Pseudomonas phage Stalingrad</name>
    <dbReference type="NCBI Taxonomy" id="2762287"/>
    <lineage>
        <taxon>Viruses</taxon>
        <taxon>Duplodnaviria</taxon>
        <taxon>Heunggongvirae</taxon>
        <taxon>Uroviricota</taxon>
        <taxon>Caudoviricetes</taxon>
        <taxon>Autographivirales</taxon>
        <taxon>Autotranscriptaviridae</taxon>
        <taxon>Studiervirinae</taxon>
        <taxon>Troedvirus</taxon>
        <taxon>Troedvirus stalingrad</taxon>
    </lineage>
</organism>
<keyword evidence="3" id="KW-1185">Reference proteome</keyword>
<feature type="compositionally biased region" description="Basic residues" evidence="1">
    <location>
        <begin position="25"/>
        <end position="35"/>
    </location>
</feature>